<dbReference type="CDD" id="cd00431">
    <property type="entry name" value="cysteine_hydrolases"/>
    <property type="match status" value="1"/>
</dbReference>
<dbReference type="Pfam" id="PF00857">
    <property type="entry name" value="Isochorismatase"/>
    <property type="match status" value="1"/>
</dbReference>
<accession>A0A1G7XBX0</accession>
<dbReference type="SUPFAM" id="SSF52499">
    <property type="entry name" value="Isochorismatase-like hydrolases"/>
    <property type="match status" value="1"/>
</dbReference>
<dbReference type="PANTHER" id="PTHR43540">
    <property type="entry name" value="PEROXYUREIDOACRYLATE/UREIDOACRYLATE AMIDOHYDROLASE-RELATED"/>
    <property type="match status" value="1"/>
</dbReference>
<reference evidence="3 4" key="1">
    <citation type="submission" date="2016-10" db="EMBL/GenBank/DDBJ databases">
        <authorList>
            <person name="de Groot N.N."/>
        </authorList>
    </citation>
    <scope>NUCLEOTIDE SEQUENCE [LARGE SCALE GENOMIC DNA]</scope>
    <source>
        <strain evidence="3 4">CGMCC 1.10267</strain>
    </source>
</reference>
<evidence type="ECO:0000256" key="1">
    <source>
        <dbReference type="ARBA" id="ARBA00022801"/>
    </source>
</evidence>
<dbReference type="GO" id="GO:0016787">
    <property type="term" value="F:hydrolase activity"/>
    <property type="evidence" value="ECO:0007669"/>
    <property type="project" value="UniProtKB-KW"/>
</dbReference>
<evidence type="ECO:0000259" key="2">
    <source>
        <dbReference type="Pfam" id="PF00857"/>
    </source>
</evidence>
<dbReference type="EMBL" id="FNCS01000009">
    <property type="protein sequence ID" value="SDG81732.1"/>
    <property type="molecule type" value="Genomic_DNA"/>
</dbReference>
<keyword evidence="1" id="KW-0378">Hydrolase</keyword>
<organism evidence="3 4">
    <name type="scientific">Pelagibacterium luteolum</name>
    <dbReference type="NCBI Taxonomy" id="440168"/>
    <lineage>
        <taxon>Bacteria</taxon>
        <taxon>Pseudomonadati</taxon>
        <taxon>Pseudomonadota</taxon>
        <taxon>Alphaproteobacteria</taxon>
        <taxon>Hyphomicrobiales</taxon>
        <taxon>Devosiaceae</taxon>
        <taxon>Pelagibacterium</taxon>
    </lineage>
</organism>
<dbReference type="InterPro" id="IPR050272">
    <property type="entry name" value="Isochorismatase-like_hydrls"/>
</dbReference>
<dbReference type="AlphaFoldDB" id="A0A1G7XBX0"/>
<gene>
    <name evidence="3" type="ORF">SAMN04487974_10918</name>
</gene>
<sequence length="234" mass="25400">MQANVQSGPAIYGTSTDRVFTAIQASRCALLVIDMQNYFVDLQYPTAVADAAATVPAINRMADLLRNSGGCVIWIRTLSTMDDSRWSVFEDHILAPQAKSLRQALLHPDHHASQLVSNLDRQPQDLIVHKTRFSAIAPQSSNLLTVLQERNIETVLIAGTATNVCCESTAKDAAVANYKSIMIEDCLSAHTDAAHIYSLANFKGVFGDVLSVDQCAASLHKDRGSTNSRQVSTP</sequence>
<protein>
    <submittedName>
        <fullName evidence="3">Nicotinamidase-related amidase</fullName>
    </submittedName>
</protein>
<name>A0A1G7XBX0_9HYPH</name>
<evidence type="ECO:0000313" key="4">
    <source>
        <dbReference type="Proteomes" id="UP000199495"/>
    </source>
</evidence>
<dbReference type="Proteomes" id="UP000199495">
    <property type="component" value="Unassembled WGS sequence"/>
</dbReference>
<dbReference type="Gene3D" id="3.40.50.850">
    <property type="entry name" value="Isochorismatase-like"/>
    <property type="match status" value="1"/>
</dbReference>
<dbReference type="STRING" id="440168.SAMN04487974_10918"/>
<dbReference type="InterPro" id="IPR036380">
    <property type="entry name" value="Isochorismatase-like_sf"/>
</dbReference>
<dbReference type="PANTHER" id="PTHR43540:SF6">
    <property type="entry name" value="ISOCHORISMATASE-LIKE DOMAIN-CONTAINING PROTEIN"/>
    <property type="match status" value="1"/>
</dbReference>
<keyword evidence="4" id="KW-1185">Reference proteome</keyword>
<dbReference type="InterPro" id="IPR000868">
    <property type="entry name" value="Isochorismatase-like_dom"/>
</dbReference>
<proteinExistence type="predicted"/>
<feature type="domain" description="Isochorismatase-like" evidence="2">
    <location>
        <begin position="28"/>
        <end position="214"/>
    </location>
</feature>
<evidence type="ECO:0000313" key="3">
    <source>
        <dbReference type="EMBL" id="SDG81732.1"/>
    </source>
</evidence>
<dbReference type="RefSeq" id="WP_176762669.1">
    <property type="nucleotide sequence ID" value="NZ_FNCS01000009.1"/>
</dbReference>